<evidence type="ECO:0000313" key="3">
    <source>
        <dbReference type="Proteomes" id="UP001149142"/>
    </source>
</evidence>
<reference evidence="2" key="1">
    <citation type="submission" date="2022-11" db="EMBL/GenBank/DDBJ databases">
        <title>Refractory cell wall polysaccharides provide important carbon source for microbial heterotrophs in the hadal ocean.</title>
        <authorList>
            <person name="Zhu X."/>
        </authorList>
    </citation>
    <scope>NUCLEOTIDE SEQUENCE</scope>
    <source>
        <strain evidence="2">MTRN7</strain>
    </source>
</reference>
<accession>A0ABT4RXS2</accession>
<keyword evidence="1" id="KW-0732">Signal</keyword>
<dbReference type="Proteomes" id="UP001149142">
    <property type="component" value="Unassembled WGS sequence"/>
</dbReference>
<gene>
    <name evidence="2" type="ORF">OOZ35_03835</name>
</gene>
<evidence type="ECO:0000313" key="2">
    <source>
        <dbReference type="EMBL" id="MDA0176618.1"/>
    </source>
</evidence>
<protein>
    <submittedName>
        <fullName evidence="2">Uncharacterized protein</fullName>
    </submittedName>
</protein>
<organism evidence="2 3">
    <name type="scientific">Mesoflavibacter profundi</name>
    <dbReference type="NCBI Taxonomy" id="2708110"/>
    <lineage>
        <taxon>Bacteria</taxon>
        <taxon>Pseudomonadati</taxon>
        <taxon>Bacteroidota</taxon>
        <taxon>Flavobacteriia</taxon>
        <taxon>Flavobacteriales</taxon>
        <taxon>Flavobacteriaceae</taxon>
        <taxon>Mesoflavibacter</taxon>
    </lineage>
</organism>
<sequence length="181" mass="20722">MKNLIILSAFLTSTVFYAQDQAANVDHIETTTTKTTSVKVNGEKIERKVKVNTKAETPITFEKQPDGTLDRKNNPTKIEREISIDNDNDPFYDETTKEVFYSYNDNNYTFTSNDTGFVINTMENEQLSKHAKALKLNNSNRYLFKSDKLTGVGYFNAEGNFVIEYYDSEKDALVTKTYLSK</sequence>
<dbReference type="EMBL" id="JAPFGC010000002">
    <property type="protein sequence ID" value="MDA0176618.1"/>
    <property type="molecule type" value="Genomic_DNA"/>
</dbReference>
<dbReference type="RefSeq" id="WP_106688725.1">
    <property type="nucleotide sequence ID" value="NZ_CP061703.1"/>
</dbReference>
<keyword evidence="3" id="KW-1185">Reference proteome</keyword>
<feature type="chain" id="PRO_5047451802" evidence="1">
    <location>
        <begin position="19"/>
        <end position="181"/>
    </location>
</feature>
<feature type="signal peptide" evidence="1">
    <location>
        <begin position="1"/>
        <end position="18"/>
    </location>
</feature>
<comment type="caution">
    <text evidence="2">The sequence shown here is derived from an EMBL/GenBank/DDBJ whole genome shotgun (WGS) entry which is preliminary data.</text>
</comment>
<proteinExistence type="predicted"/>
<name>A0ABT4RXS2_9FLAO</name>
<evidence type="ECO:0000256" key="1">
    <source>
        <dbReference type="SAM" id="SignalP"/>
    </source>
</evidence>